<name>A0ABT0D5T5_9HYPH</name>
<dbReference type="InterPro" id="IPR058627">
    <property type="entry name" value="MdtA-like_C"/>
</dbReference>
<dbReference type="Pfam" id="PF25917">
    <property type="entry name" value="BSH_RND"/>
    <property type="match status" value="1"/>
</dbReference>
<dbReference type="Gene3D" id="1.10.287.470">
    <property type="entry name" value="Helix hairpin bin"/>
    <property type="match status" value="1"/>
</dbReference>
<dbReference type="SUPFAM" id="SSF111369">
    <property type="entry name" value="HlyD-like secretion proteins"/>
    <property type="match status" value="1"/>
</dbReference>
<feature type="region of interest" description="Disordered" evidence="4">
    <location>
        <begin position="366"/>
        <end position="388"/>
    </location>
</feature>
<evidence type="ECO:0000259" key="9">
    <source>
        <dbReference type="Pfam" id="PF25967"/>
    </source>
</evidence>
<dbReference type="Pfam" id="PF25944">
    <property type="entry name" value="Beta-barrel_RND"/>
    <property type="match status" value="1"/>
</dbReference>
<evidence type="ECO:0000256" key="2">
    <source>
        <dbReference type="ARBA" id="ARBA00009477"/>
    </source>
</evidence>
<evidence type="ECO:0000313" key="11">
    <source>
        <dbReference type="Proteomes" id="UP001203284"/>
    </source>
</evidence>
<gene>
    <name evidence="10" type="ORF">MWN34_00080</name>
</gene>
<feature type="compositionally biased region" description="Low complexity" evidence="4">
    <location>
        <begin position="370"/>
        <end position="382"/>
    </location>
</feature>
<protein>
    <submittedName>
        <fullName evidence="10">Efflux RND transporter periplasmic adaptor subunit</fullName>
    </submittedName>
</protein>
<feature type="domain" description="Multidrug resistance protein MdtA-like C-terminal permuted SH3" evidence="9">
    <location>
        <begin position="300"/>
        <end position="357"/>
    </location>
</feature>
<dbReference type="InterPro" id="IPR058625">
    <property type="entry name" value="MdtA-like_BSH"/>
</dbReference>
<dbReference type="Pfam" id="PF25876">
    <property type="entry name" value="HH_MFP_RND"/>
    <property type="match status" value="1"/>
</dbReference>
<proteinExistence type="inferred from homology"/>
<comment type="subcellular location">
    <subcellularLocation>
        <location evidence="1">Cell envelope</location>
    </subcellularLocation>
</comment>
<dbReference type="EMBL" id="JALKCH010000001">
    <property type="protein sequence ID" value="MCK0195305.1"/>
    <property type="molecule type" value="Genomic_DNA"/>
</dbReference>
<dbReference type="PANTHER" id="PTHR30158">
    <property type="entry name" value="ACRA/E-RELATED COMPONENT OF DRUG EFFLUX TRANSPORTER"/>
    <property type="match status" value="1"/>
</dbReference>
<feature type="signal peptide" evidence="5">
    <location>
        <begin position="1"/>
        <end position="23"/>
    </location>
</feature>
<dbReference type="InterPro" id="IPR006143">
    <property type="entry name" value="RND_pump_MFP"/>
</dbReference>
<evidence type="ECO:0000256" key="5">
    <source>
        <dbReference type="SAM" id="SignalP"/>
    </source>
</evidence>
<feature type="domain" description="Multidrug resistance protein MdtA-like alpha-helical hairpin" evidence="6">
    <location>
        <begin position="99"/>
        <end position="168"/>
    </location>
</feature>
<feature type="coiled-coil region" evidence="3">
    <location>
        <begin position="137"/>
        <end position="164"/>
    </location>
</feature>
<dbReference type="NCBIfam" id="TIGR01730">
    <property type="entry name" value="RND_mfp"/>
    <property type="match status" value="1"/>
</dbReference>
<dbReference type="InterPro" id="IPR058624">
    <property type="entry name" value="MdtA-like_HH"/>
</dbReference>
<evidence type="ECO:0000313" key="10">
    <source>
        <dbReference type="EMBL" id="MCK0195305.1"/>
    </source>
</evidence>
<evidence type="ECO:0000259" key="7">
    <source>
        <dbReference type="Pfam" id="PF25917"/>
    </source>
</evidence>
<keyword evidence="11" id="KW-1185">Reference proteome</keyword>
<dbReference type="Gene3D" id="2.40.50.100">
    <property type="match status" value="1"/>
</dbReference>
<keyword evidence="5" id="KW-0732">Signal</keyword>
<feature type="domain" description="Multidrug resistance protein MdtA-like beta-barrel" evidence="8">
    <location>
        <begin position="204"/>
        <end position="292"/>
    </location>
</feature>
<comment type="similarity">
    <text evidence="2">Belongs to the membrane fusion protein (MFP) (TC 8.A.1) family.</text>
</comment>
<evidence type="ECO:0000259" key="8">
    <source>
        <dbReference type="Pfam" id="PF25944"/>
    </source>
</evidence>
<dbReference type="Pfam" id="PF25967">
    <property type="entry name" value="RND-MFP_C"/>
    <property type="match status" value="1"/>
</dbReference>
<dbReference type="Gene3D" id="2.40.30.170">
    <property type="match status" value="1"/>
</dbReference>
<organism evidence="10 11">
    <name type="scientific">Ancylobacter crimeensis</name>
    <dbReference type="NCBI Taxonomy" id="2579147"/>
    <lineage>
        <taxon>Bacteria</taxon>
        <taxon>Pseudomonadati</taxon>
        <taxon>Pseudomonadota</taxon>
        <taxon>Alphaproteobacteria</taxon>
        <taxon>Hyphomicrobiales</taxon>
        <taxon>Xanthobacteraceae</taxon>
        <taxon>Ancylobacter</taxon>
    </lineage>
</organism>
<reference evidence="10 11" key="1">
    <citation type="submission" date="2022-04" db="EMBL/GenBank/DDBJ databases">
        <authorList>
            <person name="Grouzdev D.S."/>
            <person name="Pantiukh K.S."/>
            <person name="Krutkina M.S."/>
        </authorList>
    </citation>
    <scope>NUCLEOTIDE SEQUENCE [LARGE SCALE GENOMIC DNA]</scope>
    <source>
        <strain evidence="10 11">6x-1</strain>
    </source>
</reference>
<dbReference type="Proteomes" id="UP001203284">
    <property type="component" value="Unassembled WGS sequence"/>
</dbReference>
<feature type="domain" description="Multidrug resistance protein MdtA-like barrel-sandwich hybrid" evidence="7">
    <location>
        <begin position="58"/>
        <end position="194"/>
    </location>
</feature>
<accession>A0ABT0D5T5</accession>
<feature type="chain" id="PRO_5045483866" evidence="5">
    <location>
        <begin position="24"/>
        <end position="388"/>
    </location>
</feature>
<keyword evidence="3" id="KW-0175">Coiled coil</keyword>
<evidence type="ECO:0000256" key="1">
    <source>
        <dbReference type="ARBA" id="ARBA00004196"/>
    </source>
</evidence>
<sequence>MNCIALRMLIAATFLLAPPALVAAPAAQADAPQLGVSRVKMRDVAPETDFVGRVEAINAVDILSRVEGVLQTRHFREGDIVSKRQELFTIEKDAYEIALTEAQASLLSAQAARLDAERQLQRNQSLVGRQTISTAALEQSETALDGARANVKSAEARVRQAELNLSYTTISSPLDGRIGMSAFSEGSLVTPSSGTLARVVQTDPIRVVFSVSDRTILDLQVKAGGLSREELAQRFTTSLRLSNGQIYQQRGTIEFFNNEIDPQTGTLAIRVLIANPRSLLVPGQFVTVVVREEKPKLRALVPFGAVQQDREGKFVFVVDDSDMVAMRRIRVSGQRDGHWIVEEGLNEGERLIVEGLQNAEPGAAVSATEAADPLAADMDAPASSGAAQ</sequence>
<evidence type="ECO:0000256" key="4">
    <source>
        <dbReference type="SAM" id="MobiDB-lite"/>
    </source>
</evidence>
<dbReference type="PANTHER" id="PTHR30158:SF3">
    <property type="entry name" value="MULTIDRUG EFFLUX PUMP SUBUNIT ACRA-RELATED"/>
    <property type="match status" value="1"/>
</dbReference>
<evidence type="ECO:0000256" key="3">
    <source>
        <dbReference type="SAM" id="Coils"/>
    </source>
</evidence>
<comment type="caution">
    <text evidence="10">The sequence shown here is derived from an EMBL/GenBank/DDBJ whole genome shotgun (WGS) entry which is preliminary data.</text>
</comment>
<evidence type="ECO:0000259" key="6">
    <source>
        <dbReference type="Pfam" id="PF25876"/>
    </source>
</evidence>
<dbReference type="InterPro" id="IPR058626">
    <property type="entry name" value="MdtA-like_b-barrel"/>
</dbReference>
<dbReference type="Gene3D" id="2.40.420.20">
    <property type="match status" value="1"/>
</dbReference>
<dbReference type="RefSeq" id="WP_247025597.1">
    <property type="nucleotide sequence ID" value="NZ_JALKCH010000001.1"/>
</dbReference>